<accession>A0ACC1X048</accession>
<protein>
    <submittedName>
        <fullName evidence="1">MYB family protein</fullName>
    </submittedName>
</protein>
<comment type="caution">
    <text evidence="1">The sequence shown here is derived from an EMBL/GenBank/DDBJ whole genome shotgun (WGS) entry which is preliminary data.</text>
</comment>
<dbReference type="Proteomes" id="UP001164539">
    <property type="component" value="Chromosome 12"/>
</dbReference>
<proteinExistence type="predicted"/>
<evidence type="ECO:0000313" key="1">
    <source>
        <dbReference type="EMBL" id="KAJ4704679.1"/>
    </source>
</evidence>
<keyword evidence="2" id="KW-1185">Reference proteome</keyword>
<dbReference type="EMBL" id="CM051405">
    <property type="protein sequence ID" value="KAJ4704679.1"/>
    <property type="molecule type" value="Genomic_DNA"/>
</dbReference>
<name>A0ACC1X048_MELAZ</name>
<organism evidence="1 2">
    <name type="scientific">Melia azedarach</name>
    <name type="common">Chinaberry tree</name>
    <dbReference type="NCBI Taxonomy" id="155640"/>
    <lineage>
        <taxon>Eukaryota</taxon>
        <taxon>Viridiplantae</taxon>
        <taxon>Streptophyta</taxon>
        <taxon>Embryophyta</taxon>
        <taxon>Tracheophyta</taxon>
        <taxon>Spermatophyta</taxon>
        <taxon>Magnoliopsida</taxon>
        <taxon>eudicotyledons</taxon>
        <taxon>Gunneridae</taxon>
        <taxon>Pentapetalae</taxon>
        <taxon>rosids</taxon>
        <taxon>malvids</taxon>
        <taxon>Sapindales</taxon>
        <taxon>Meliaceae</taxon>
        <taxon>Melia</taxon>
    </lineage>
</organism>
<evidence type="ECO:0000313" key="2">
    <source>
        <dbReference type="Proteomes" id="UP001164539"/>
    </source>
</evidence>
<reference evidence="1 2" key="1">
    <citation type="journal article" date="2023" name="Science">
        <title>Complex scaffold remodeling in plant triterpene biosynthesis.</title>
        <authorList>
            <person name="De La Pena R."/>
            <person name="Hodgson H."/>
            <person name="Liu J.C."/>
            <person name="Stephenson M.J."/>
            <person name="Martin A.C."/>
            <person name="Owen C."/>
            <person name="Harkess A."/>
            <person name="Leebens-Mack J."/>
            <person name="Jimenez L.E."/>
            <person name="Osbourn A."/>
            <person name="Sattely E.S."/>
        </authorList>
    </citation>
    <scope>NUCLEOTIDE SEQUENCE [LARGE SCALE GENOMIC DNA]</scope>
    <source>
        <strain evidence="2">cv. JPN11</strain>
        <tissue evidence="1">Leaf</tissue>
    </source>
</reference>
<gene>
    <name evidence="1" type="ORF">OWV82_021556</name>
</gene>
<sequence length="552" mass="60614">MAESKIEECCLENKQLTAASSSSISEGSGSAIVKSPGCSSPATTSPTHRRTTGPIRRAKGGWTPEEDETLRNAVATFKGKSWKKIAEFFPDRSEVQCLHRWQKVLNPDLVKGPWTQEEDDKITELVSKYGPTKWSVIAKSLPGRIGKQCRERWHNHLNPDIKKDAWTLEEELELMNAHRIHGNKWAEIAKVLPGRTDNSIKNHWNSSLKKKLDFYLATGKLPPVAKNGLQNGTKDTNQPTAAKKHLVSSNKDSDSTAQTSSGTTDIGKLDEEGGKDLLESSALVQDMAASSSVRPNESVDSEGAECKPQSPNIDLTCSESMPNLENYAVNQGFVEDRVIETHTQVGTPTYGSLYYVPPRLKSCIPLDSEPSNTCSVQNECNSSPITSHISFFTPPCVKGSGSGAQSPESILRIAAKTFPNTPSIFRKRRTVEQAQLDANKIGKVDGGTINGRFHLSGGQENRENVSEKSRFQEGSLYDSPACHAIDTIEPTGMTFNASPPYRLRSKRTAVFKSVERQLEFTPSKEKRGGNTKSTNLSVNERAPVSLRATRRG</sequence>